<feature type="domain" description="HTH araC/xylS-type" evidence="5">
    <location>
        <begin position="184"/>
        <end position="282"/>
    </location>
</feature>
<evidence type="ECO:0000313" key="8">
    <source>
        <dbReference type="Proteomes" id="UP001301728"/>
    </source>
</evidence>
<sequence>MTISTAMTSASSSASASSAKVLIVEDDYPTRQLFIDSLEAEGFMPIAAENGMIGLELARKHLPEVIICDIIMPELDGYGVLNALRQCPETAIIPFIFLTAKWEKDHFRQAMELGADDYLTKPCRLQDLTEAVLSQIKKRSILQQGYALKFGQTPTETVPEEIEVSENIAQSEDYSSFPFEESLKKVFNFIEANYWRTITLAEVAENAGYSPAYLTSQVGSLTGKTVNRWIIERRMKAARALLKETCYTVEQIARRIGYQSSCHFSRQFRKYHGVAPQIWRNQQKNNDD</sequence>
<dbReference type="InterPro" id="IPR018062">
    <property type="entry name" value="HTH_AraC-typ_CS"/>
</dbReference>
<keyword evidence="8" id="KW-1185">Reference proteome</keyword>
<dbReference type="Gene3D" id="1.10.10.60">
    <property type="entry name" value="Homeodomain-like"/>
    <property type="match status" value="2"/>
</dbReference>
<gene>
    <name evidence="7" type="ORF">VB854_00350</name>
</gene>
<evidence type="ECO:0000259" key="6">
    <source>
        <dbReference type="PROSITE" id="PS50110"/>
    </source>
</evidence>
<dbReference type="SMART" id="SM00342">
    <property type="entry name" value="HTH_ARAC"/>
    <property type="match status" value="1"/>
</dbReference>
<dbReference type="Gene3D" id="3.40.50.2300">
    <property type="match status" value="1"/>
</dbReference>
<evidence type="ECO:0000256" key="4">
    <source>
        <dbReference type="PROSITE-ProRule" id="PRU00169"/>
    </source>
</evidence>
<evidence type="ECO:0000256" key="3">
    <source>
        <dbReference type="ARBA" id="ARBA00023163"/>
    </source>
</evidence>
<dbReference type="PROSITE" id="PS01124">
    <property type="entry name" value="HTH_ARAC_FAMILY_2"/>
    <property type="match status" value="1"/>
</dbReference>
<keyword evidence="1" id="KW-0805">Transcription regulation</keyword>
<keyword evidence="2" id="KW-0238">DNA-binding</keyword>
<organism evidence="7 8">
    <name type="scientific">Limnoraphis robusta CCNP1315</name>
    <dbReference type="NCBI Taxonomy" id="3110306"/>
    <lineage>
        <taxon>Bacteria</taxon>
        <taxon>Bacillati</taxon>
        <taxon>Cyanobacteriota</taxon>
        <taxon>Cyanophyceae</taxon>
        <taxon>Oscillatoriophycideae</taxon>
        <taxon>Oscillatoriales</taxon>
        <taxon>Sirenicapillariaceae</taxon>
        <taxon>Limnoraphis</taxon>
    </lineage>
</organism>
<proteinExistence type="predicted"/>
<dbReference type="InterPro" id="IPR009057">
    <property type="entry name" value="Homeodomain-like_sf"/>
</dbReference>
<dbReference type="SUPFAM" id="SSF46689">
    <property type="entry name" value="Homeodomain-like"/>
    <property type="match status" value="2"/>
</dbReference>
<dbReference type="PANTHER" id="PTHR43280:SF2">
    <property type="entry name" value="HTH-TYPE TRANSCRIPTIONAL REGULATOR EXSA"/>
    <property type="match status" value="1"/>
</dbReference>
<name>A0ABU5TR90_9CYAN</name>
<dbReference type="Pfam" id="PF12833">
    <property type="entry name" value="HTH_18"/>
    <property type="match status" value="1"/>
</dbReference>
<dbReference type="PRINTS" id="PR00032">
    <property type="entry name" value="HTHARAC"/>
</dbReference>
<feature type="domain" description="Response regulatory" evidence="6">
    <location>
        <begin position="20"/>
        <end position="136"/>
    </location>
</feature>
<dbReference type="RefSeq" id="WP_323273863.1">
    <property type="nucleotide sequence ID" value="NZ_JAYGHT010000001.1"/>
</dbReference>
<reference evidence="7 8" key="1">
    <citation type="submission" date="2023-12" db="EMBL/GenBank/DDBJ databases">
        <title>Baltic Sea Cyanobacteria.</title>
        <authorList>
            <person name="Delbaje E."/>
            <person name="Fewer D.P."/>
            <person name="Shishido T.K."/>
        </authorList>
    </citation>
    <scope>NUCLEOTIDE SEQUENCE [LARGE SCALE GENOMIC DNA]</scope>
    <source>
        <strain evidence="7 8">CCNP 1315</strain>
    </source>
</reference>
<dbReference type="InterPro" id="IPR018060">
    <property type="entry name" value="HTH_AraC"/>
</dbReference>
<dbReference type="InterPro" id="IPR020449">
    <property type="entry name" value="Tscrpt_reg_AraC-type_HTH"/>
</dbReference>
<dbReference type="SMART" id="SM00448">
    <property type="entry name" value="REC"/>
    <property type="match status" value="1"/>
</dbReference>
<dbReference type="InterPro" id="IPR011006">
    <property type="entry name" value="CheY-like_superfamily"/>
</dbReference>
<dbReference type="CDD" id="cd17574">
    <property type="entry name" value="REC_OmpR"/>
    <property type="match status" value="1"/>
</dbReference>
<dbReference type="InterPro" id="IPR001789">
    <property type="entry name" value="Sig_transdc_resp-reg_receiver"/>
</dbReference>
<evidence type="ECO:0000313" key="7">
    <source>
        <dbReference type="EMBL" id="MEA5517389.1"/>
    </source>
</evidence>
<protein>
    <submittedName>
        <fullName evidence="7">Response regulator</fullName>
    </submittedName>
</protein>
<comment type="caution">
    <text evidence="7">The sequence shown here is derived from an EMBL/GenBank/DDBJ whole genome shotgun (WGS) entry which is preliminary data.</text>
</comment>
<dbReference type="SUPFAM" id="SSF52172">
    <property type="entry name" value="CheY-like"/>
    <property type="match status" value="1"/>
</dbReference>
<dbReference type="Pfam" id="PF00072">
    <property type="entry name" value="Response_reg"/>
    <property type="match status" value="1"/>
</dbReference>
<dbReference type="Proteomes" id="UP001301728">
    <property type="component" value="Unassembled WGS sequence"/>
</dbReference>
<evidence type="ECO:0000256" key="2">
    <source>
        <dbReference type="ARBA" id="ARBA00023125"/>
    </source>
</evidence>
<feature type="modified residue" description="4-aspartylphosphate" evidence="4">
    <location>
        <position position="69"/>
    </location>
</feature>
<dbReference type="PANTHER" id="PTHR43280">
    <property type="entry name" value="ARAC-FAMILY TRANSCRIPTIONAL REGULATOR"/>
    <property type="match status" value="1"/>
</dbReference>
<keyword evidence="3" id="KW-0804">Transcription</keyword>
<dbReference type="PROSITE" id="PS50110">
    <property type="entry name" value="RESPONSE_REGULATORY"/>
    <property type="match status" value="1"/>
</dbReference>
<keyword evidence="4" id="KW-0597">Phosphoprotein</keyword>
<evidence type="ECO:0000259" key="5">
    <source>
        <dbReference type="PROSITE" id="PS01124"/>
    </source>
</evidence>
<dbReference type="EMBL" id="JAYGHT010000001">
    <property type="protein sequence ID" value="MEA5517389.1"/>
    <property type="molecule type" value="Genomic_DNA"/>
</dbReference>
<evidence type="ECO:0000256" key="1">
    <source>
        <dbReference type="ARBA" id="ARBA00023015"/>
    </source>
</evidence>
<accession>A0ABU5TR90</accession>
<dbReference type="PROSITE" id="PS00041">
    <property type="entry name" value="HTH_ARAC_FAMILY_1"/>
    <property type="match status" value="1"/>
</dbReference>